<reference evidence="3 4" key="2">
    <citation type="submission" date="2025-04" db="UniProtKB">
        <authorList>
            <consortium name="RefSeq"/>
        </authorList>
    </citation>
    <scope>IDENTIFICATION</scope>
    <source>
        <strain evidence="3 4">S238N-H82</strain>
        <tissue evidence="3 4">Testes</tissue>
    </source>
</reference>
<name>A0A9J7LS47_BRAFL</name>
<feature type="region of interest" description="Disordered" evidence="1">
    <location>
        <begin position="118"/>
        <end position="137"/>
    </location>
</feature>
<accession>A0A9J7LS47</accession>
<feature type="compositionally biased region" description="Polar residues" evidence="1">
    <location>
        <begin position="127"/>
        <end position="137"/>
    </location>
</feature>
<dbReference type="AlphaFoldDB" id="A0A9J7LS47"/>
<dbReference type="GeneID" id="118423482"/>
<evidence type="ECO:0000313" key="3">
    <source>
        <dbReference type="RefSeq" id="XP_035687550.1"/>
    </source>
</evidence>
<evidence type="ECO:0000313" key="4">
    <source>
        <dbReference type="RefSeq" id="XP_035687551.1"/>
    </source>
</evidence>
<protein>
    <submittedName>
        <fullName evidence="3 4">Uncharacterized protein LOC118423482</fullName>
    </submittedName>
</protein>
<sequence>MEDSTLVEESAGLGTATAMRTATAIPTATTTGTPTMDYVKGRQDRPIATVTVIVMQQKSVTNIHSCSKTMGYVGFSTATGIKTATTMITATAIHSTHLAWAYGIMEFAFGEEEYEDQAVFPREDQDPLTSGLDTMAE</sequence>
<dbReference type="RefSeq" id="XP_035687551.1">
    <property type="nucleotide sequence ID" value="XM_035831658.1"/>
</dbReference>
<evidence type="ECO:0000256" key="1">
    <source>
        <dbReference type="SAM" id="MobiDB-lite"/>
    </source>
</evidence>
<evidence type="ECO:0000313" key="2">
    <source>
        <dbReference type="Proteomes" id="UP000001554"/>
    </source>
</evidence>
<proteinExistence type="predicted"/>
<dbReference type="KEGG" id="bfo:118423482"/>
<dbReference type="RefSeq" id="XP_035687550.1">
    <property type="nucleotide sequence ID" value="XM_035831657.1"/>
</dbReference>
<keyword evidence="2" id="KW-1185">Reference proteome</keyword>
<dbReference type="Proteomes" id="UP000001554">
    <property type="component" value="Chromosome 9"/>
</dbReference>
<gene>
    <name evidence="3 4" type="primary">LOC118423482</name>
</gene>
<reference evidence="2" key="1">
    <citation type="journal article" date="2020" name="Nat. Ecol. Evol.">
        <title>Deeply conserved synteny resolves early events in vertebrate evolution.</title>
        <authorList>
            <person name="Simakov O."/>
            <person name="Marletaz F."/>
            <person name="Yue J.X."/>
            <person name="O'Connell B."/>
            <person name="Jenkins J."/>
            <person name="Brandt A."/>
            <person name="Calef R."/>
            <person name="Tung C.H."/>
            <person name="Huang T.K."/>
            <person name="Schmutz J."/>
            <person name="Satoh N."/>
            <person name="Yu J.K."/>
            <person name="Putnam N.H."/>
            <person name="Green R.E."/>
            <person name="Rokhsar D.S."/>
        </authorList>
    </citation>
    <scope>NUCLEOTIDE SEQUENCE [LARGE SCALE GENOMIC DNA]</scope>
    <source>
        <strain evidence="2">S238N-H82</strain>
    </source>
</reference>
<organism evidence="2 4">
    <name type="scientific">Branchiostoma floridae</name>
    <name type="common">Florida lancelet</name>
    <name type="synonym">Amphioxus</name>
    <dbReference type="NCBI Taxonomy" id="7739"/>
    <lineage>
        <taxon>Eukaryota</taxon>
        <taxon>Metazoa</taxon>
        <taxon>Chordata</taxon>
        <taxon>Cephalochordata</taxon>
        <taxon>Leptocardii</taxon>
        <taxon>Amphioxiformes</taxon>
        <taxon>Branchiostomatidae</taxon>
        <taxon>Branchiostoma</taxon>
    </lineage>
</organism>